<evidence type="ECO:0000256" key="6">
    <source>
        <dbReference type="ARBA" id="ARBA00022692"/>
    </source>
</evidence>
<evidence type="ECO:0000256" key="4">
    <source>
        <dbReference type="ARBA" id="ARBA00022475"/>
    </source>
</evidence>
<evidence type="ECO:0000256" key="7">
    <source>
        <dbReference type="ARBA" id="ARBA00022927"/>
    </source>
</evidence>
<dbReference type="InterPro" id="IPR037682">
    <property type="entry name" value="TonB_C"/>
</dbReference>
<evidence type="ECO:0000256" key="9">
    <source>
        <dbReference type="ARBA" id="ARBA00023136"/>
    </source>
</evidence>
<name>A0A2T4DQ80_9BACT</name>
<dbReference type="InterPro" id="IPR006260">
    <property type="entry name" value="TonB/TolA_C"/>
</dbReference>
<comment type="subcellular location">
    <subcellularLocation>
        <location evidence="1">Cell inner membrane</location>
        <topology evidence="1">Single-pass membrane protein</topology>
        <orientation evidence="1">Periplasmic side</orientation>
    </subcellularLocation>
</comment>
<dbReference type="SUPFAM" id="SSF74653">
    <property type="entry name" value="TolA/TonB C-terminal domain"/>
    <property type="match status" value="1"/>
</dbReference>
<evidence type="ECO:0000256" key="1">
    <source>
        <dbReference type="ARBA" id="ARBA00004383"/>
    </source>
</evidence>
<dbReference type="PANTHER" id="PTHR33446:SF2">
    <property type="entry name" value="PROTEIN TONB"/>
    <property type="match status" value="1"/>
</dbReference>
<accession>A0A2T4DQ80</accession>
<protein>
    <recommendedName>
        <fullName evidence="11">TonB C-terminal domain-containing protein</fullName>
    </recommendedName>
</protein>
<dbReference type="EMBL" id="PYVU01000073">
    <property type="protein sequence ID" value="PTB95984.1"/>
    <property type="molecule type" value="Genomic_DNA"/>
</dbReference>
<feature type="transmembrane region" description="Helical" evidence="10">
    <location>
        <begin position="21"/>
        <end position="38"/>
    </location>
</feature>
<reference evidence="12 13" key="1">
    <citation type="submission" date="2018-03" db="EMBL/GenBank/DDBJ databases">
        <title>Cross-interface Injection: A General Nanoliter Liquid Handling Method Applied to Single Cells Genome Amplification Automated Nanoliter Liquid Handling Applied to Single Cell Multiple Displacement Amplification.</title>
        <authorList>
            <person name="Yun J."/>
            <person name="Xu P."/>
            <person name="Xu J."/>
            <person name="Dai X."/>
            <person name="Wang Y."/>
            <person name="Zheng X."/>
            <person name="Cao C."/>
            <person name="Yi Q."/>
            <person name="Zhu Y."/>
            <person name="Wang L."/>
            <person name="Dong Z."/>
            <person name="Huang Y."/>
            <person name="Huang L."/>
            <person name="Du W."/>
        </authorList>
    </citation>
    <scope>NUCLEOTIDE SEQUENCE [LARGE SCALE GENOMIC DNA]</scope>
    <source>
        <strain evidence="12 13">Z-D1-2</strain>
    </source>
</reference>
<keyword evidence="4" id="KW-1003">Cell membrane</keyword>
<keyword evidence="7" id="KW-0653">Protein transport</keyword>
<feature type="domain" description="TonB C-terminal" evidence="11">
    <location>
        <begin position="144"/>
        <end position="234"/>
    </location>
</feature>
<dbReference type="PROSITE" id="PS52015">
    <property type="entry name" value="TONB_CTD"/>
    <property type="match status" value="1"/>
</dbReference>
<evidence type="ECO:0000313" key="12">
    <source>
        <dbReference type="EMBL" id="PTB95984.1"/>
    </source>
</evidence>
<organism evidence="12 13">
    <name type="scientific">Marivirga lumbricoides</name>
    <dbReference type="NCBI Taxonomy" id="1046115"/>
    <lineage>
        <taxon>Bacteria</taxon>
        <taxon>Pseudomonadati</taxon>
        <taxon>Bacteroidota</taxon>
        <taxon>Cytophagia</taxon>
        <taxon>Cytophagales</taxon>
        <taxon>Marivirgaceae</taxon>
        <taxon>Marivirga</taxon>
    </lineage>
</organism>
<evidence type="ECO:0000256" key="2">
    <source>
        <dbReference type="ARBA" id="ARBA00006555"/>
    </source>
</evidence>
<dbReference type="NCBIfam" id="TIGR01352">
    <property type="entry name" value="tonB_Cterm"/>
    <property type="match status" value="1"/>
</dbReference>
<evidence type="ECO:0000259" key="11">
    <source>
        <dbReference type="PROSITE" id="PS52015"/>
    </source>
</evidence>
<evidence type="ECO:0000256" key="10">
    <source>
        <dbReference type="SAM" id="Phobius"/>
    </source>
</evidence>
<dbReference type="AlphaFoldDB" id="A0A2T4DQ80"/>
<proteinExistence type="inferred from homology"/>
<dbReference type="GO" id="GO:0098797">
    <property type="term" value="C:plasma membrane protein complex"/>
    <property type="evidence" value="ECO:0007669"/>
    <property type="project" value="TreeGrafter"/>
</dbReference>
<dbReference type="PANTHER" id="PTHR33446">
    <property type="entry name" value="PROTEIN TONB-RELATED"/>
    <property type="match status" value="1"/>
</dbReference>
<keyword evidence="8 10" id="KW-1133">Transmembrane helix</keyword>
<dbReference type="GO" id="GO:0031992">
    <property type="term" value="F:energy transducer activity"/>
    <property type="evidence" value="ECO:0007669"/>
    <property type="project" value="TreeGrafter"/>
</dbReference>
<dbReference type="InterPro" id="IPR051045">
    <property type="entry name" value="TonB-dependent_transducer"/>
</dbReference>
<dbReference type="Pfam" id="PF03544">
    <property type="entry name" value="TonB_C"/>
    <property type="match status" value="1"/>
</dbReference>
<dbReference type="GO" id="GO:0015031">
    <property type="term" value="P:protein transport"/>
    <property type="evidence" value="ECO:0007669"/>
    <property type="project" value="UniProtKB-KW"/>
</dbReference>
<evidence type="ECO:0000313" key="13">
    <source>
        <dbReference type="Proteomes" id="UP000240608"/>
    </source>
</evidence>
<evidence type="ECO:0000256" key="3">
    <source>
        <dbReference type="ARBA" id="ARBA00022448"/>
    </source>
</evidence>
<evidence type="ECO:0000256" key="5">
    <source>
        <dbReference type="ARBA" id="ARBA00022519"/>
    </source>
</evidence>
<evidence type="ECO:0000256" key="8">
    <source>
        <dbReference type="ARBA" id="ARBA00022989"/>
    </source>
</evidence>
<gene>
    <name evidence="12" type="ORF">C9994_09360</name>
</gene>
<dbReference type="Gene3D" id="3.30.1150.10">
    <property type="match status" value="1"/>
</dbReference>
<keyword evidence="6 10" id="KW-0812">Transmembrane</keyword>
<sequence>MIILMENSKNATRSLYAKGPLFFNIGLIISITLCFIAFEFKVHITDEETVVLPEDPGIIIVMTDVKRTVQPPKVRPELIKPKKEILPNIVDKEPPVKKDTKELATVDIEEINNAMDADGPPEEIVEDNTPYLLGALEVKPEYKGGMDAFYKFLSEEIKYPRREQQRNIGGKVYLSFVIEKDGSLSDITVLKGVSEGLDQEAIRVLKAAPAWNPGKQRGQPVRVKMTIPITFQLN</sequence>
<keyword evidence="9 10" id="KW-0472">Membrane</keyword>
<dbReference type="Proteomes" id="UP000240608">
    <property type="component" value="Unassembled WGS sequence"/>
</dbReference>
<comment type="caution">
    <text evidence="12">The sequence shown here is derived from an EMBL/GenBank/DDBJ whole genome shotgun (WGS) entry which is preliminary data.</text>
</comment>
<keyword evidence="3" id="KW-0813">Transport</keyword>
<comment type="similarity">
    <text evidence="2">Belongs to the TonB family.</text>
</comment>
<dbReference type="GO" id="GO:0055085">
    <property type="term" value="P:transmembrane transport"/>
    <property type="evidence" value="ECO:0007669"/>
    <property type="project" value="InterPro"/>
</dbReference>
<keyword evidence="5" id="KW-0997">Cell inner membrane</keyword>